<comment type="caution">
    <text evidence="3">The sequence shown here is derived from an EMBL/GenBank/DDBJ whole genome shotgun (WGS) entry which is preliminary data.</text>
</comment>
<feature type="domain" description="NodB homology" evidence="2">
    <location>
        <begin position="72"/>
        <end position="253"/>
    </location>
</feature>
<dbReference type="AlphaFoldDB" id="A0A7Y0EGA9"/>
<dbReference type="InterPro" id="IPR002509">
    <property type="entry name" value="NODB_dom"/>
</dbReference>
<dbReference type="GO" id="GO:0005975">
    <property type="term" value="P:carbohydrate metabolic process"/>
    <property type="evidence" value="ECO:0007669"/>
    <property type="project" value="InterPro"/>
</dbReference>
<gene>
    <name evidence="3" type="ORF">HBE96_09635</name>
</gene>
<dbReference type="CDD" id="cd10917">
    <property type="entry name" value="CE4_NodB_like_6s_7s"/>
    <property type="match status" value="3"/>
</dbReference>
<keyword evidence="4" id="KW-1185">Reference proteome</keyword>
<dbReference type="Gene3D" id="3.20.20.370">
    <property type="entry name" value="Glycoside hydrolase/deacetylase"/>
    <property type="match status" value="3"/>
</dbReference>
<evidence type="ECO:0000256" key="1">
    <source>
        <dbReference type="SAM" id="MobiDB-lite"/>
    </source>
</evidence>
<organism evidence="3 4">
    <name type="scientific">Clostridium muellerianum</name>
    <dbReference type="NCBI Taxonomy" id="2716538"/>
    <lineage>
        <taxon>Bacteria</taxon>
        <taxon>Bacillati</taxon>
        <taxon>Bacillota</taxon>
        <taxon>Clostridia</taxon>
        <taxon>Eubacteriales</taxon>
        <taxon>Clostridiaceae</taxon>
        <taxon>Clostridium</taxon>
    </lineage>
</organism>
<dbReference type="InterPro" id="IPR011330">
    <property type="entry name" value="Glyco_hydro/deAcase_b/a-brl"/>
</dbReference>
<reference evidence="3 4" key="2">
    <citation type="submission" date="2020-06" db="EMBL/GenBank/DDBJ databases">
        <title>Complete Genome Sequence of Clostridium muelleri sp. nov. P21T, an Acid-Alcohol Producing Acetogen Isolated from Old Hay.</title>
        <authorList>
            <person name="Duncan K.E."/>
            <person name="Tanner R.S."/>
        </authorList>
    </citation>
    <scope>NUCLEOTIDE SEQUENCE [LARGE SCALE GENOMIC DNA]</scope>
    <source>
        <strain evidence="3 4">P21</strain>
    </source>
</reference>
<dbReference type="PANTHER" id="PTHR10587:SF137">
    <property type="entry name" value="4-DEOXY-4-FORMAMIDO-L-ARABINOSE-PHOSPHOUNDECAPRENOL DEFORMYLASE ARND-RELATED"/>
    <property type="match status" value="1"/>
</dbReference>
<dbReference type="InterPro" id="IPR050248">
    <property type="entry name" value="Polysacc_deacetylase_ArnD"/>
</dbReference>
<dbReference type="Proteomes" id="UP000537131">
    <property type="component" value="Unassembled WGS sequence"/>
</dbReference>
<name>A0A7Y0EGA9_9CLOT</name>
<proteinExistence type="predicted"/>
<evidence type="ECO:0000259" key="2">
    <source>
        <dbReference type="PROSITE" id="PS51677"/>
    </source>
</evidence>
<feature type="compositionally biased region" description="Basic and acidic residues" evidence="1">
    <location>
        <begin position="336"/>
        <end position="347"/>
    </location>
</feature>
<sequence>MKRKNILIIILLGSICIGAYTYKNYKVDTSSGKMIISKKGKYDASEEIKKALGSLNNSKKADFITNVDASANVVSLSFEGLSNKDTINKIVTMLDGHGIKATFFVPGIEAAEDSSIVKVIQKSGHDIGSGTLSSTKNMEKLSSKELVTDFCRTNKILKTITGREPVLLKCNSTVYNDSILKAAYAAGNKYVVDSNHYLNYQSFKNYDQAYRYVNSLKRGTIISIKLEGVLDGTEYKGKEEKPAVDKQANVDIDNKIGMSDEKSEKQKEDSIVQTVEWLLKSMDEQKRTAYKVSELSNVERYNKLQRIKDTIASKYVKKDTLKTKNNKNNTLGNKAEGSKTKDSNNTKDNIDLVNFKELVEKNNKRQAPVVSQFYTTQKALAYTFRGLSNEASLNNVLTELDRVNAKGTFFVTKDEILKYPDRINRILSKGHEIGNGGITTNLNLLNKSPEEICREIYEVDKLLKERGIATNAYMSGYGYVNPKIQEALSAVNNIPSLKNYELFTYTKAPITNKYKGMSAEDIVHSYFNVDSYLSLRKGEIVYFRLDSNLFKNDNVIANMVGILTKNYVQNGYVSKYNEKTKDYDLAQKPLGYSLVTLGNLQKTIETPSQYGRYNIIKNQVSMKKRAYEEALSMMKTNYIGNEYVDLSDFTEEEKTFLDKSGTIDTKGESVIFFTFDDWGGDPVVNALIDVLNKHKVHATFFAISKYADINSGISNANPNLLRTIALNGNDIGSHNYNHELLGTNRQELEESLVKSYDVMESVIGDLNSLKPYFRPPTLLLSKEGLAAVFESGYKYCVSGNITTHDYERPSAQNIVDYIQQGLVKNKGNVVVMHMNDQTYYTAEALDTFLTNNEKGVYKEKYKIAKLSDYLGK</sequence>
<dbReference type="GO" id="GO:0016810">
    <property type="term" value="F:hydrolase activity, acting on carbon-nitrogen (but not peptide) bonds"/>
    <property type="evidence" value="ECO:0007669"/>
    <property type="project" value="InterPro"/>
</dbReference>
<dbReference type="EMBL" id="JABBNI010000016">
    <property type="protein sequence ID" value="NMM62959.1"/>
    <property type="molecule type" value="Genomic_DNA"/>
</dbReference>
<feature type="region of interest" description="Disordered" evidence="1">
    <location>
        <begin position="323"/>
        <end position="347"/>
    </location>
</feature>
<feature type="domain" description="NodB homology" evidence="2">
    <location>
        <begin position="669"/>
        <end position="864"/>
    </location>
</feature>
<dbReference type="PROSITE" id="PS51677">
    <property type="entry name" value="NODB"/>
    <property type="match status" value="2"/>
</dbReference>
<dbReference type="RefSeq" id="WP_169297562.1">
    <property type="nucleotide sequence ID" value="NZ_JABBNI010000016.1"/>
</dbReference>
<dbReference type="SUPFAM" id="SSF88713">
    <property type="entry name" value="Glycoside hydrolase/deacetylase"/>
    <property type="match status" value="3"/>
</dbReference>
<reference evidence="3 4" key="1">
    <citation type="submission" date="2020-04" db="EMBL/GenBank/DDBJ databases">
        <authorList>
            <person name="Doyle D.A."/>
        </authorList>
    </citation>
    <scope>NUCLEOTIDE SEQUENCE [LARGE SCALE GENOMIC DNA]</scope>
    <source>
        <strain evidence="3 4">P21</strain>
    </source>
</reference>
<protein>
    <submittedName>
        <fullName evidence="3">Polysaccharide deacetylase family protein</fullName>
    </submittedName>
</protein>
<evidence type="ECO:0000313" key="3">
    <source>
        <dbReference type="EMBL" id="NMM62959.1"/>
    </source>
</evidence>
<evidence type="ECO:0000313" key="4">
    <source>
        <dbReference type="Proteomes" id="UP000537131"/>
    </source>
</evidence>
<accession>A0A7Y0EGA9</accession>
<dbReference type="PANTHER" id="PTHR10587">
    <property type="entry name" value="GLYCOSYL TRANSFERASE-RELATED"/>
    <property type="match status" value="1"/>
</dbReference>
<dbReference type="Pfam" id="PF01522">
    <property type="entry name" value="Polysacc_deac_1"/>
    <property type="match status" value="3"/>
</dbReference>